<evidence type="ECO:0000313" key="1">
    <source>
        <dbReference type="EMBL" id="KAK9410600.1"/>
    </source>
</evidence>
<organism evidence="1 2">
    <name type="scientific">Crotalus adamanteus</name>
    <name type="common">Eastern diamondback rattlesnake</name>
    <dbReference type="NCBI Taxonomy" id="8729"/>
    <lineage>
        <taxon>Eukaryota</taxon>
        <taxon>Metazoa</taxon>
        <taxon>Chordata</taxon>
        <taxon>Craniata</taxon>
        <taxon>Vertebrata</taxon>
        <taxon>Euteleostomi</taxon>
        <taxon>Lepidosauria</taxon>
        <taxon>Squamata</taxon>
        <taxon>Bifurcata</taxon>
        <taxon>Unidentata</taxon>
        <taxon>Episquamata</taxon>
        <taxon>Toxicofera</taxon>
        <taxon>Serpentes</taxon>
        <taxon>Colubroidea</taxon>
        <taxon>Viperidae</taxon>
        <taxon>Crotalinae</taxon>
        <taxon>Crotalus</taxon>
    </lineage>
</organism>
<gene>
    <name evidence="1" type="ORF">NXF25_001775</name>
</gene>
<dbReference type="Proteomes" id="UP001474421">
    <property type="component" value="Unassembled WGS sequence"/>
</dbReference>
<reference evidence="1 2" key="1">
    <citation type="journal article" date="2024" name="Proc. Natl. Acad. Sci. U.S.A.">
        <title>The genetic regulatory architecture and epigenomic basis for age-related changes in rattlesnake venom.</title>
        <authorList>
            <person name="Hogan M.P."/>
            <person name="Holding M.L."/>
            <person name="Nystrom G.S."/>
            <person name="Colston T.J."/>
            <person name="Bartlett D.A."/>
            <person name="Mason A.J."/>
            <person name="Ellsworth S.A."/>
            <person name="Rautsaw R.M."/>
            <person name="Lawrence K.C."/>
            <person name="Strickland J.L."/>
            <person name="He B."/>
            <person name="Fraser P."/>
            <person name="Margres M.J."/>
            <person name="Gilbert D.M."/>
            <person name="Gibbs H.L."/>
            <person name="Parkinson C.L."/>
            <person name="Rokyta D.R."/>
        </authorList>
    </citation>
    <scope>NUCLEOTIDE SEQUENCE [LARGE SCALE GENOMIC DNA]</scope>
    <source>
        <strain evidence="1">DRR0105</strain>
    </source>
</reference>
<sequence length="10" mass="1227">MELEHPPLDF</sequence>
<name>A0AAW1C860_CROAD</name>
<protein>
    <submittedName>
        <fullName evidence="1">Uncharacterized protein</fullName>
    </submittedName>
</protein>
<evidence type="ECO:0000313" key="2">
    <source>
        <dbReference type="Proteomes" id="UP001474421"/>
    </source>
</evidence>
<proteinExistence type="predicted"/>
<comment type="caution">
    <text evidence="1">The sequence shown here is derived from an EMBL/GenBank/DDBJ whole genome shotgun (WGS) entry which is preliminary data.</text>
</comment>
<keyword evidence="2" id="KW-1185">Reference proteome</keyword>
<dbReference type="EMBL" id="JAOTOJ010000001">
    <property type="protein sequence ID" value="KAK9410600.1"/>
    <property type="molecule type" value="Genomic_DNA"/>
</dbReference>
<accession>A0AAW1C860</accession>